<reference evidence="3" key="3">
    <citation type="submission" date="2025-09" db="UniProtKB">
        <authorList>
            <consortium name="Ensembl"/>
        </authorList>
    </citation>
    <scope>IDENTIFICATION</scope>
</reference>
<dbReference type="GO" id="GO:0016460">
    <property type="term" value="C:myosin II complex"/>
    <property type="evidence" value="ECO:0007669"/>
    <property type="project" value="TreeGrafter"/>
</dbReference>
<comment type="similarity">
    <text evidence="1">Belongs to the calmodulin family. Calglandulin subfamily.</text>
</comment>
<dbReference type="InterPro" id="IPR050230">
    <property type="entry name" value="CALM/Myosin/TropC-like"/>
</dbReference>
<dbReference type="Ensembl" id="ENSOMYT00000025394.2">
    <property type="protein sequence ID" value="ENSOMYP00000023171.2"/>
    <property type="gene ID" value="ENSOMYG00000011060.2"/>
</dbReference>
<reference evidence="3" key="2">
    <citation type="submission" date="2025-08" db="UniProtKB">
        <authorList>
            <consortium name="Ensembl"/>
        </authorList>
    </citation>
    <scope>IDENTIFICATION</scope>
</reference>
<dbReference type="PANTHER" id="PTHR23048:SF56">
    <property type="entry name" value="CALMODULIN 2"/>
    <property type="match status" value="1"/>
</dbReference>
<reference evidence="3" key="1">
    <citation type="submission" date="2020-07" db="EMBL/GenBank/DDBJ databases">
        <title>A long reads based de novo assembly of the rainbow trout Arlee double haploid line genome.</title>
        <authorList>
            <person name="Gao G."/>
            <person name="Palti Y."/>
        </authorList>
    </citation>
    <scope>NUCLEOTIDE SEQUENCE [LARGE SCALE GENOMIC DNA]</scope>
</reference>
<dbReference type="AlphaFoldDB" id="A0A8C7VG48"/>
<protein>
    <recommendedName>
        <fullName evidence="2">EF-hand domain-containing protein</fullName>
    </recommendedName>
</protein>
<accession>A0A8C7VG48</accession>
<evidence type="ECO:0000256" key="1">
    <source>
        <dbReference type="ARBA" id="ARBA00006182"/>
    </source>
</evidence>
<dbReference type="PANTHER" id="PTHR23048">
    <property type="entry name" value="MYOSIN LIGHT CHAIN 1, 3"/>
    <property type="match status" value="1"/>
</dbReference>
<dbReference type="GO" id="GO:0005509">
    <property type="term" value="F:calcium ion binding"/>
    <property type="evidence" value="ECO:0007669"/>
    <property type="project" value="InterPro"/>
</dbReference>
<name>A0A8C7VG48_ONCMY</name>
<dbReference type="InterPro" id="IPR002048">
    <property type="entry name" value="EF_hand_dom"/>
</dbReference>
<evidence type="ECO:0000313" key="3">
    <source>
        <dbReference type="Ensembl" id="ENSOMYP00000023171.2"/>
    </source>
</evidence>
<feature type="domain" description="EF-hand" evidence="2">
    <location>
        <begin position="24"/>
        <end position="59"/>
    </location>
</feature>
<evidence type="ECO:0000313" key="4">
    <source>
        <dbReference type="Proteomes" id="UP000694395"/>
    </source>
</evidence>
<feature type="domain" description="EF-hand" evidence="2">
    <location>
        <begin position="135"/>
        <end position="161"/>
    </location>
</feature>
<organism evidence="3 4">
    <name type="scientific">Oncorhynchus mykiss</name>
    <name type="common">Rainbow trout</name>
    <name type="synonym">Salmo gairdneri</name>
    <dbReference type="NCBI Taxonomy" id="8022"/>
    <lineage>
        <taxon>Eukaryota</taxon>
        <taxon>Metazoa</taxon>
        <taxon>Chordata</taxon>
        <taxon>Craniata</taxon>
        <taxon>Vertebrata</taxon>
        <taxon>Euteleostomi</taxon>
        <taxon>Actinopterygii</taxon>
        <taxon>Neopterygii</taxon>
        <taxon>Teleostei</taxon>
        <taxon>Protacanthopterygii</taxon>
        <taxon>Salmoniformes</taxon>
        <taxon>Salmonidae</taxon>
        <taxon>Salmoninae</taxon>
        <taxon>Oncorhynchus</taxon>
    </lineage>
</organism>
<dbReference type="Gene3D" id="1.10.238.10">
    <property type="entry name" value="EF-hand"/>
    <property type="match status" value="2"/>
</dbReference>
<dbReference type="SMART" id="SM00054">
    <property type="entry name" value="EFh"/>
    <property type="match status" value="2"/>
</dbReference>
<sequence>MIELYSVPSKVILIQSFFSSLIQEQITEYKSVFEMFDEEGNGTVKTQELERLMTSGNISLITCFCVITGKGTFNRESFLALMVLVHESARGQHAVLRAAFKGFEKEAEGYIEWNTLKYVLMNVGEPLNELEAEQMMEADKDGEGSFDYEEFGNMMTGGSFKMS</sequence>
<dbReference type="SUPFAM" id="SSF47473">
    <property type="entry name" value="EF-hand"/>
    <property type="match status" value="1"/>
</dbReference>
<proteinExistence type="inferred from homology"/>
<dbReference type="InterPro" id="IPR011992">
    <property type="entry name" value="EF-hand-dom_pair"/>
</dbReference>
<dbReference type="GeneTree" id="ENSGT00940000163135"/>
<evidence type="ECO:0000259" key="2">
    <source>
        <dbReference type="PROSITE" id="PS50222"/>
    </source>
</evidence>
<dbReference type="FunFam" id="1.10.238.10:FF:000001">
    <property type="entry name" value="Calmodulin 1"/>
    <property type="match status" value="1"/>
</dbReference>
<dbReference type="Proteomes" id="UP000694395">
    <property type="component" value="Chromosome 7"/>
</dbReference>
<keyword evidence="4" id="KW-1185">Reference proteome</keyword>
<dbReference type="PROSITE" id="PS50222">
    <property type="entry name" value="EF_HAND_2"/>
    <property type="match status" value="2"/>
</dbReference>